<reference evidence="1 2" key="1">
    <citation type="submission" date="2022-04" db="EMBL/GenBank/DDBJ databases">
        <title>The arsenic-methylating capacity of Chitinophaga filiformis YT5 during chitin decomposition.</title>
        <authorList>
            <person name="Chen G."/>
            <person name="Liang Y."/>
        </authorList>
    </citation>
    <scope>NUCLEOTIDE SEQUENCE [LARGE SCALE GENOMIC DNA]</scope>
    <source>
        <strain evidence="1 2">YT5</strain>
    </source>
</reference>
<evidence type="ECO:0000313" key="1">
    <source>
        <dbReference type="EMBL" id="UPK71823.1"/>
    </source>
</evidence>
<dbReference type="Proteomes" id="UP000830198">
    <property type="component" value="Chromosome"/>
</dbReference>
<sequence>MEQALTIGNETFLFSYDEHSREWLLKDADYFGGYDTDLRIDKRVFPDGNVNWEEVQAFMLYLRNDPARVMDNMVSAGVVLKSLFQEAYLRSEEREVRQEAYFEMSGISFRGYSQTSPGNFIYDYLMMPYYSGDRLMDVGTYMWRASFIGYSIYGVSREY</sequence>
<name>A0ABY4I6V6_CHIFI</name>
<organism evidence="1 2">
    <name type="scientific">Chitinophaga filiformis</name>
    <name type="common">Myxococcus filiformis</name>
    <name type="synonym">Flexibacter filiformis</name>
    <dbReference type="NCBI Taxonomy" id="104663"/>
    <lineage>
        <taxon>Bacteria</taxon>
        <taxon>Pseudomonadati</taxon>
        <taxon>Bacteroidota</taxon>
        <taxon>Chitinophagia</taxon>
        <taxon>Chitinophagales</taxon>
        <taxon>Chitinophagaceae</taxon>
        <taxon>Chitinophaga</taxon>
    </lineage>
</organism>
<evidence type="ECO:0000313" key="2">
    <source>
        <dbReference type="Proteomes" id="UP000830198"/>
    </source>
</evidence>
<gene>
    <name evidence="1" type="ORF">MYF79_11070</name>
</gene>
<protein>
    <submittedName>
        <fullName evidence="1">Uncharacterized protein</fullName>
    </submittedName>
</protein>
<accession>A0ABY4I6V6</accession>
<dbReference type="RefSeq" id="WP_247813936.1">
    <property type="nucleotide sequence ID" value="NZ_CP095855.1"/>
</dbReference>
<keyword evidence="2" id="KW-1185">Reference proteome</keyword>
<dbReference type="EMBL" id="CP095855">
    <property type="protein sequence ID" value="UPK71823.1"/>
    <property type="molecule type" value="Genomic_DNA"/>
</dbReference>
<proteinExistence type="predicted"/>